<reference evidence="2" key="1">
    <citation type="submission" date="2023-02" db="EMBL/GenBank/DDBJ databases">
        <title>Genome of toxic invasive species Heracleum sosnowskyi carries increased number of genes despite the absence of recent whole-genome duplications.</title>
        <authorList>
            <person name="Schelkunov M."/>
            <person name="Shtratnikova V."/>
            <person name="Makarenko M."/>
            <person name="Klepikova A."/>
            <person name="Omelchenko D."/>
            <person name="Novikova G."/>
            <person name="Obukhova E."/>
            <person name="Bogdanov V."/>
            <person name="Penin A."/>
            <person name="Logacheva M."/>
        </authorList>
    </citation>
    <scope>NUCLEOTIDE SEQUENCE</scope>
    <source>
        <strain evidence="2">Hsosn_3</strain>
        <tissue evidence="2">Leaf</tissue>
    </source>
</reference>
<dbReference type="Proteomes" id="UP001237642">
    <property type="component" value="Unassembled WGS sequence"/>
</dbReference>
<reference evidence="2" key="2">
    <citation type="submission" date="2023-05" db="EMBL/GenBank/DDBJ databases">
        <authorList>
            <person name="Schelkunov M.I."/>
        </authorList>
    </citation>
    <scope>NUCLEOTIDE SEQUENCE</scope>
    <source>
        <strain evidence="2">Hsosn_3</strain>
        <tissue evidence="2">Leaf</tissue>
    </source>
</reference>
<feature type="region of interest" description="Disordered" evidence="1">
    <location>
        <begin position="1"/>
        <end position="23"/>
    </location>
</feature>
<proteinExistence type="predicted"/>
<feature type="region of interest" description="Disordered" evidence="1">
    <location>
        <begin position="109"/>
        <end position="131"/>
    </location>
</feature>
<name>A0AAD8IBL2_9APIA</name>
<gene>
    <name evidence="2" type="ORF">POM88_020270</name>
</gene>
<accession>A0AAD8IBL2</accession>
<evidence type="ECO:0000313" key="2">
    <source>
        <dbReference type="EMBL" id="KAK1382535.1"/>
    </source>
</evidence>
<evidence type="ECO:0008006" key="4">
    <source>
        <dbReference type="Google" id="ProtNLM"/>
    </source>
</evidence>
<sequence length="191" mass="21956">MVSLKDSELENLTSVHETESKERQHVVSKLKSVIVENERLKNDNSKLSSEIIDQDNFLNDKINVLLKEKENLEIVIRQFTKSSTILENMVFNSKESFNREGLGYNANAPLKKEVKNPTPPKNASPKSPNPNCSYCNRSGHISIYCKAEECEFKGKYKWIPKGEISKKFDDKKVGKKKIVNATKKQPKFHYH</sequence>
<protein>
    <recommendedName>
        <fullName evidence="4">CCHC-type domain-containing protein</fullName>
    </recommendedName>
</protein>
<organism evidence="2 3">
    <name type="scientific">Heracleum sosnowskyi</name>
    <dbReference type="NCBI Taxonomy" id="360622"/>
    <lineage>
        <taxon>Eukaryota</taxon>
        <taxon>Viridiplantae</taxon>
        <taxon>Streptophyta</taxon>
        <taxon>Embryophyta</taxon>
        <taxon>Tracheophyta</taxon>
        <taxon>Spermatophyta</taxon>
        <taxon>Magnoliopsida</taxon>
        <taxon>eudicotyledons</taxon>
        <taxon>Gunneridae</taxon>
        <taxon>Pentapetalae</taxon>
        <taxon>asterids</taxon>
        <taxon>campanulids</taxon>
        <taxon>Apiales</taxon>
        <taxon>Apiaceae</taxon>
        <taxon>Apioideae</taxon>
        <taxon>apioid superclade</taxon>
        <taxon>Tordylieae</taxon>
        <taxon>Tordyliinae</taxon>
        <taxon>Heracleum</taxon>
    </lineage>
</organism>
<evidence type="ECO:0000313" key="3">
    <source>
        <dbReference type="Proteomes" id="UP001237642"/>
    </source>
</evidence>
<keyword evidence="3" id="KW-1185">Reference proteome</keyword>
<dbReference type="EMBL" id="JAUIZM010000005">
    <property type="protein sequence ID" value="KAK1382535.1"/>
    <property type="molecule type" value="Genomic_DNA"/>
</dbReference>
<dbReference type="AlphaFoldDB" id="A0AAD8IBL2"/>
<comment type="caution">
    <text evidence="2">The sequence shown here is derived from an EMBL/GenBank/DDBJ whole genome shotgun (WGS) entry which is preliminary data.</text>
</comment>
<evidence type="ECO:0000256" key="1">
    <source>
        <dbReference type="SAM" id="MobiDB-lite"/>
    </source>
</evidence>